<feature type="DNA-binding region" description="H-T-H motif" evidence="4">
    <location>
        <begin position="36"/>
        <end position="55"/>
    </location>
</feature>
<protein>
    <submittedName>
        <fullName evidence="6">TetR/AcrR family transcriptional regulator</fullName>
    </submittedName>
</protein>
<evidence type="ECO:0000259" key="5">
    <source>
        <dbReference type="PROSITE" id="PS50977"/>
    </source>
</evidence>
<dbReference type="Proteomes" id="UP001469365">
    <property type="component" value="Unassembled WGS sequence"/>
</dbReference>
<dbReference type="InterPro" id="IPR001647">
    <property type="entry name" value="HTH_TetR"/>
</dbReference>
<evidence type="ECO:0000256" key="2">
    <source>
        <dbReference type="ARBA" id="ARBA00023125"/>
    </source>
</evidence>
<dbReference type="PANTHER" id="PTHR47506">
    <property type="entry name" value="TRANSCRIPTIONAL REGULATORY PROTEIN"/>
    <property type="match status" value="1"/>
</dbReference>
<sequence length="204" mass="22961">MPRNPERDQQLREQRKKLLLDSALQVIAKRGIGLTSIQDIAKAAGLSVGNVYTYFSSKDELFSELLRRAQTEYGISVTLLAELDEDPLLKLRRMCAEWLALETNWAFTIILQTVRTNEMVPADIRQAVTDRFTANLEPVADIMRQGQRSGQILNGDPLQLALYFVSLIQGLTLQQAPGYVIPVPVNPDDIVRLFEAKNTHAKNI</sequence>
<comment type="caution">
    <text evidence="6">The sequence shown here is derived from an EMBL/GenBank/DDBJ whole genome shotgun (WGS) entry which is preliminary data.</text>
</comment>
<dbReference type="InterPro" id="IPR036271">
    <property type="entry name" value="Tet_transcr_reg_TetR-rel_C_sf"/>
</dbReference>
<proteinExistence type="predicted"/>
<keyword evidence="1" id="KW-0805">Transcription regulation</keyword>
<name>A0ABU9DDR6_9BACL</name>
<evidence type="ECO:0000256" key="1">
    <source>
        <dbReference type="ARBA" id="ARBA00023015"/>
    </source>
</evidence>
<dbReference type="Gene3D" id="1.10.357.10">
    <property type="entry name" value="Tetracycline Repressor, domain 2"/>
    <property type="match status" value="1"/>
</dbReference>
<dbReference type="PANTHER" id="PTHR47506:SF6">
    <property type="entry name" value="HTH-TYPE TRANSCRIPTIONAL REPRESSOR NEMR"/>
    <property type="match status" value="1"/>
</dbReference>
<accession>A0ABU9DDR6</accession>
<gene>
    <name evidence="6" type="ORF">WMW72_03655</name>
</gene>
<keyword evidence="7" id="KW-1185">Reference proteome</keyword>
<dbReference type="Pfam" id="PF00440">
    <property type="entry name" value="TetR_N"/>
    <property type="match status" value="1"/>
</dbReference>
<evidence type="ECO:0000256" key="3">
    <source>
        <dbReference type="ARBA" id="ARBA00023163"/>
    </source>
</evidence>
<dbReference type="PRINTS" id="PR00455">
    <property type="entry name" value="HTHTETR"/>
</dbReference>
<evidence type="ECO:0000313" key="6">
    <source>
        <dbReference type="EMBL" id="MEK8127000.1"/>
    </source>
</evidence>
<dbReference type="SUPFAM" id="SSF46689">
    <property type="entry name" value="Homeodomain-like"/>
    <property type="match status" value="1"/>
</dbReference>
<organism evidence="6 7">
    <name type="scientific">Paenibacillus filicis</name>
    <dbReference type="NCBI Taxonomy" id="669464"/>
    <lineage>
        <taxon>Bacteria</taxon>
        <taxon>Bacillati</taxon>
        <taxon>Bacillota</taxon>
        <taxon>Bacilli</taxon>
        <taxon>Bacillales</taxon>
        <taxon>Paenibacillaceae</taxon>
        <taxon>Paenibacillus</taxon>
    </lineage>
</organism>
<feature type="domain" description="HTH tetR-type" evidence="5">
    <location>
        <begin position="13"/>
        <end position="73"/>
    </location>
</feature>
<evidence type="ECO:0000256" key="4">
    <source>
        <dbReference type="PROSITE-ProRule" id="PRU00335"/>
    </source>
</evidence>
<dbReference type="PROSITE" id="PS01081">
    <property type="entry name" value="HTH_TETR_1"/>
    <property type="match status" value="1"/>
</dbReference>
<reference evidence="6 7" key="1">
    <citation type="submission" date="2024-04" db="EMBL/GenBank/DDBJ databases">
        <title>draft genome sequnece of Paenibacillus filicis.</title>
        <authorList>
            <person name="Kim D.-U."/>
        </authorList>
    </citation>
    <scope>NUCLEOTIDE SEQUENCE [LARGE SCALE GENOMIC DNA]</scope>
    <source>
        <strain evidence="6 7">KACC14197</strain>
    </source>
</reference>
<dbReference type="RefSeq" id="WP_341414038.1">
    <property type="nucleotide sequence ID" value="NZ_JBBPCC010000001.1"/>
</dbReference>
<dbReference type="InterPro" id="IPR009057">
    <property type="entry name" value="Homeodomain-like_sf"/>
</dbReference>
<dbReference type="PROSITE" id="PS50977">
    <property type="entry name" value="HTH_TETR_2"/>
    <property type="match status" value="1"/>
</dbReference>
<dbReference type="EMBL" id="JBBPCC010000001">
    <property type="protein sequence ID" value="MEK8127000.1"/>
    <property type="molecule type" value="Genomic_DNA"/>
</dbReference>
<evidence type="ECO:0000313" key="7">
    <source>
        <dbReference type="Proteomes" id="UP001469365"/>
    </source>
</evidence>
<keyword evidence="2 4" id="KW-0238">DNA-binding</keyword>
<dbReference type="InterPro" id="IPR023772">
    <property type="entry name" value="DNA-bd_HTH_TetR-type_CS"/>
</dbReference>
<keyword evidence="3" id="KW-0804">Transcription</keyword>
<dbReference type="SUPFAM" id="SSF48498">
    <property type="entry name" value="Tetracyclin repressor-like, C-terminal domain"/>
    <property type="match status" value="1"/>
</dbReference>